<evidence type="ECO:0000313" key="2">
    <source>
        <dbReference type="EMBL" id="MYN42063.1"/>
    </source>
</evidence>
<name>A0ABW9WP62_9BURK</name>
<comment type="caution">
    <text evidence="2">The sequence shown here is derived from an EMBL/GenBank/DDBJ whole genome shotgun (WGS) entry which is preliminary data.</text>
</comment>
<dbReference type="Proteomes" id="UP000466332">
    <property type="component" value="Unassembled WGS sequence"/>
</dbReference>
<sequence>MKTVALTPGRIISGFYFTLAALALTSNGVAQAQTNYAATTGFGNYYQPFAADSPWNSRPTNPTLGTYQIKKPVYNPTWIPVVGGGALSVGVFMGKASDPAVTVYGKTGQTGVADPDTGTYRNITLPHWPAGVVPATGGDGHADIVDVTTGILHSFYQLRVTNGRWTAAMYSWTRVDGRGFGDADHWSQGARASGVAPAAGLIRKHEIDDGAAYYKHALAMSLPSQTMSNGISSPSYVYPATAADSNAATHTGLIPLGARMMLPASFDISKLSTPALRKVANTLKLYGAYVVDTNYDTAFAINVENGANFNLMPTGWDGNVAAGLELIRAALRQVTAAQSWVDGNGKTVAAPAPGSILSMRGTWGITGGYTAGPGSFQTWQQAIVFPSTANRISQTTYTNVSKVTWSKPIGGELMRFKSVATGGARIRLQVKTGNAVAFDSGYLQNDTAATFAWPYASAGAVSLVLIAESGVNTASSVRGVLTTN</sequence>
<accession>A0ABW9WP62</accession>
<feature type="signal peptide" evidence="1">
    <location>
        <begin position="1"/>
        <end position="32"/>
    </location>
</feature>
<keyword evidence="3" id="KW-1185">Reference proteome</keyword>
<feature type="chain" id="PRO_5046010339" evidence="1">
    <location>
        <begin position="33"/>
        <end position="484"/>
    </location>
</feature>
<evidence type="ECO:0000256" key="1">
    <source>
        <dbReference type="SAM" id="SignalP"/>
    </source>
</evidence>
<keyword evidence="1" id="KW-0732">Signal</keyword>
<dbReference type="RefSeq" id="WP_161046996.1">
    <property type="nucleotide sequence ID" value="NZ_WWCS01000017.1"/>
</dbReference>
<gene>
    <name evidence="2" type="ORF">GTP55_22165</name>
</gene>
<reference evidence="2 3" key="1">
    <citation type="submission" date="2019-12" db="EMBL/GenBank/DDBJ databases">
        <title>Novel species isolated from a subtropical stream in China.</title>
        <authorList>
            <person name="Lu H."/>
        </authorList>
    </citation>
    <scope>NUCLEOTIDE SEQUENCE [LARGE SCALE GENOMIC DNA]</scope>
    <source>
        <strain evidence="2 3">FT109W</strain>
    </source>
</reference>
<evidence type="ECO:0000313" key="3">
    <source>
        <dbReference type="Proteomes" id="UP000466332"/>
    </source>
</evidence>
<protein>
    <submittedName>
        <fullName evidence="2">Atrophin-1 multi-domain protein</fullName>
    </submittedName>
</protein>
<proteinExistence type="predicted"/>
<organism evidence="2 3">
    <name type="scientific">Duganella margarita</name>
    <dbReference type="NCBI Taxonomy" id="2692170"/>
    <lineage>
        <taxon>Bacteria</taxon>
        <taxon>Pseudomonadati</taxon>
        <taxon>Pseudomonadota</taxon>
        <taxon>Betaproteobacteria</taxon>
        <taxon>Burkholderiales</taxon>
        <taxon>Oxalobacteraceae</taxon>
        <taxon>Telluria group</taxon>
        <taxon>Duganella</taxon>
    </lineage>
</organism>
<dbReference type="EMBL" id="WWCS01000017">
    <property type="protein sequence ID" value="MYN42063.1"/>
    <property type="molecule type" value="Genomic_DNA"/>
</dbReference>